<evidence type="ECO:0000313" key="3">
    <source>
        <dbReference type="Proteomes" id="UP000275199"/>
    </source>
</evidence>
<dbReference type="EMBL" id="RKKU01000013">
    <property type="protein sequence ID" value="ROZ84103.1"/>
    <property type="molecule type" value="Genomic_DNA"/>
</dbReference>
<dbReference type="PROSITE" id="PS51257">
    <property type="entry name" value="PROKAR_LIPOPROTEIN"/>
    <property type="match status" value="1"/>
</dbReference>
<dbReference type="Pfam" id="PF04214">
    <property type="entry name" value="DUF411"/>
    <property type="match status" value="1"/>
</dbReference>
<proteinExistence type="predicted"/>
<gene>
    <name evidence="2" type="ORF">EF096_11240</name>
</gene>
<keyword evidence="3" id="KW-1185">Reference proteome</keyword>
<dbReference type="Proteomes" id="UP000275199">
    <property type="component" value="Unassembled WGS sequence"/>
</dbReference>
<evidence type="ECO:0000256" key="1">
    <source>
        <dbReference type="SAM" id="SignalP"/>
    </source>
</evidence>
<sequence>MIVPRWLVLVLAATPLLMACGESESPQPETLKPQAQSNLASQQEQSLLAAQPATDLLQVFKSPSCGCCEGWIEHADSAGFTTQAQHPDDLAGLKSDYGIAPQYRSCHTAISDEGYLFEGHVPARYVKAFLAEPPVDAIGLAVPGMPVGSPGMEMGTDFMPYQVLLLKRDGGAEIYAQVDSPADQ</sequence>
<evidence type="ECO:0000313" key="2">
    <source>
        <dbReference type="EMBL" id="ROZ84103.1"/>
    </source>
</evidence>
<accession>A0ABX9XHH8</accession>
<reference evidence="2 3" key="1">
    <citation type="submission" date="2018-11" db="EMBL/GenBank/DDBJ databases">
        <authorList>
            <person name="Jang G.I."/>
            <person name="Hwang C.Y."/>
        </authorList>
    </citation>
    <scope>NUCLEOTIDE SEQUENCE [LARGE SCALE GENOMIC DNA]</scope>
    <source>
        <strain evidence="2 3">SSM26</strain>
    </source>
</reference>
<feature type="signal peptide" evidence="1">
    <location>
        <begin position="1"/>
        <end position="19"/>
    </location>
</feature>
<feature type="chain" id="PRO_5045463469" evidence="1">
    <location>
        <begin position="20"/>
        <end position="184"/>
    </location>
</feature>
<organism evidence="2 3">
    <name type="scientific">Pseudomonas neustonica</name>
    <dbReference type="NCBI Taxonomy" id="2487346"/>
    <lineage>
        <taxon>Bacteria</taxon>
        <taxon>Pseudomonadati</taxon>
        <taxon>Pseudomonadota</taxon>
        <taxon>Gammaproteobacteria</taxon>
        <taxon>Pseudomonadales</taxon>
        <taxon>Pseudomonadaceae</taxon>
        <taxon>Pseudomonas</taxon>
    </lineage>
</organism>
<dbReference type="InterPro" id="IPR007332">
    <property type="entry name" value="DUF411"/>
</dbReference>
<protein>
    <submittedName>
        <fullName evidence="2">DUF411 domain-containing protein</fullName>
    </submittedName>
</protein>
<keyword evidence="1" id="KW-0732">Signal</keyword>
<name>A0ABX9XHH8_9PSED</name>
<comment type="caution">
    <text evidence="2">The sequence shown here is derived from an EMBL/GenBank/DDBJ whole genome shotgun (WGS) entry which is preliminary data.</text>
</comment>